<protein>
    <submittedName>
        <fullName evidence="2">Uncharacterized protein</fullName>
    </submittedName>
</protein>
<feature type="compositionally biased region" description="Low complexity" evidence="1">
    <location>
        <begin position="100"/>
        <end position="111"/>
    </location>
</feature>
<evidence type="ECO:0000256" key="1">
    <source>
        <dbReference type="SAM" id="MobiDB-lite"/>
    </source>
</evidence>
<feature type="region of interest" description="Disordered" evidence="1">
    <location>
        <begin position="1"/>
        <end position="29"/>
    </location>
</feature>
<feature type="compositionally biased region" description="Low complexity" evidence="1">
    <location>
        <begin position="534"/>
        <end position="543"/>
    </location>
</feature>
<feature type="compositionally biased region" description="Basic and acidic residues" evidence="1">
    <location>
        <begin position="129"/>
        <end position="143"/>
    </location>
</feature>
<feature type="compositionally biased region" description="Polar residues" evidence="1">
    <location>
        <begin position="64"/>
        <end position="80"/>
    </location>
</feature>
<feature type="compositionally biased region" description="Basic and acidic residues" evidence="1">
    <location>
        <begin position="489"/>
        <end position="498"/>
    </location>
</feature>
<reference evidence="2 3" key="1">
    <citation type="submission" date="2024-05" db="EMBL/GenBank/DDBJ databases">
        <title>A draft genome resource for the thread blight pathogen Marasmius tenuissimus strain MS-2.</title>
        <authorList>
            <person name="Yulfo-Soto G.E."/>
            <person name="Baruah I.K."/>
            <person name="Amoako-Attah I."/>
            <person name="Bukari Y."/>
            <person name="Meinhardt L.W."/>
            <person name="Bailey B.A."/>
            <person name="Cohen S.P."/>
        </authorList>
    </citation>
    <scope>NUCLEOTIDE SEQUENCE [LARGE SCALE GENOMIC DNA]</scope>
    <source>
        <strain evidence="2 3">MS-2</strain>
    </source>
</reference>
<proteinExistence type="predicted"/>
<dbReference type="Proteomes" id="UP001437256">
    <property type="component" value="Unassembled WGS sequence"/>
</dbReference>
<feature type="region of interest" description="Disordered" evidence="1">
    <location>
        <begin position="480"/>
        <end position="625"/>
    </location>
</feature>
<feature type="compositionally biased region" description="Polar residues" evidence="1">
    <location>
        <begin position="547"/>
        <end position="563"/>
    </location>
</feature>
<organism evidence="2 3">
    <name type="scientific">Marasmius tenuissimus</name>
    <dbReference type="NCBI Taxonomy" id="585030"/>
    <lineage>
        <taxon>Eukaryota</taxon>
        <taxon>Fungi</taxon>
        <taxon>Dikarya</taxon>
        <taxon>Basidiomycota</taxon>
        <taxon>Agaricomycotina</taxon>
        <taxon>Agaricomycetes</taxon>
        <taxon>Agaricomycetidae</taxon>
        <taxon>Agaricales</taxon>
        <taxon>Marasmiineae</taxon>
        <taxon>Marasmiaceae</taxon>
        <taxon>Marasmius</taxon>
    </lineage>
</organism>
<dbReference type="EMBL" id="JBBXMP010000034">
    <property type="protein sequence ID" value="KAL0066612.1"/>
    <property type="molecule type" value="Genomic_DNA"/>
</dbReference>
<sequence length="625" mass="65894">MSTASPAAPVTTFENANGTTENKPTPSLPKAKLSALHRFKALTGSAFGSSSSSDASPNFPPSSWSLSQSPDTGSGASTWSDDVEKWRQELERWKTGLNKSSTPTTPEATTSNHPDVMEEEATSGSKGKNKADDAGDSDGKDAAEPSTLAMRIKAIIDENLPFTSTPKTPAKAESHSEPSTPGPSSSASQSNTPMGSLTPKTETNATTPGTSNGSMFNFAVDSKLAKLLSSETIMNGGAEKGKESVWAILDRLGYGQKDAKGKEKDPGPHSEIEEDGIMFYSPLQPTTELSPEIAESIISEDDSTTSLPLPKSPLGQPPISALPEDEPSTPKPKQKRVFQPSATQLSFQCTWWGYRLFLPPPVMAQLSNAHVAAAKRGAMITAALKWIIDKAPVMMVPPTLRPAMLLLRSFSPYLGYVGAFVAWSWTRVESKDVGNGVVLTATWLLPIAILPASWDFEAHGTPVDPAISAGEASSRVAAAGTSSGAKAATDTKGKKDVPDATSTGVSTGKGKESARDDSTNFTSRREPRLNRTTSAPGSSGAGAKARSQPSHAPSLTRSKSGRANPSEETDTLRPPGIQATTSTDSATSGKSNTGRTLRTPWGRVKVKDQSQRTPKSTKSTLRNLP</sequence>
<accession>A0ABR3A227</accession>
<evidence type="ECO:0000313" key="2">
    <source>
        <dbReference type="EMBL" id="KAL0066612.1"/>
    </source>
</evidence>
<feature type="compositionally biased region" description="Polar residues" evidence="1">
    <location>
        <begin position="611"/>
        <end position="625"/>
    </location>
</feature>
<feature type="compositionally biased region" description="Polar residues" evidence="1">
    <location>
        <begin position="191"/>
        <end position="215"/>
    </location>
</feature>
<comment type="caution">
    <text evidence="2">The sequence shown here is derived from an EMBL/GenBank/DDBJ whole genome shotgun (WGS) entry which is preliminary data.</text>
</comment>
<feature type="compositionally biased region" description="Basic and acidic residues" evidence="1">
    <location>
        <begin position="509"/>
        <end position="529"/>
    </location>
</feature>
<feature type="compositionally biased region" description="Polar residues" evidence="1">
    <location>
        <begin position="578"/>
        <end position="596"/>
    </location>
</feature>
<feature type="region of interest" description="Disordered" evidence="1">
    <location>
        <begin position="300"/>
        <end position="337"/>
    </location>
</feature>
<gene>
    <name evidence="2" type="ORF">AAF712_006416</name>
</gene>
<feature type="region of interest" description="Disordered" evidence="1">
    <location>
        <begin position="45"/>
        <end position="216"/>
    </location>
</feature>
<feature type="compositionally biased region" description="Low complexity" evidence="1">
    <location>
        <begin position="177"/>
        <end position="190"/>
    </location>
</feature>
<name>A0ABR3A227_9AGAR</name>
<feature type="compositionally biased region" description="Low complexity" evidence="1">
    <location>
        <begin position="45"/>
        <end position="63"/>
    </location>
</feature>
<feature type="compositionally biased region" description="Basic and acidic residues" evidence="1">
    <location>
        <begin position="82"/>
        <end position="94"/>
    </location>
</feature>
<feature type="compositionally biased region" description="Polar residues" evidence="1">
    <location>
        <begin position="12"/>
        <end position="25"/>
    </location>
</feature>
<evidence type="ECO:0000313" key="3">
    <source>
        <dbReference type="Proteomes" id="UP001437256"/>
    </source>
</evidence>
<keyword evidence="3" id="KW-1185">Reference proteome</keyword>